<evidence type="ECO:0000313" key="1">
    <source>
        <dbReference type="EMBL" id="MED6117348.1"/>
    </source>
</evidence>
<organism evidence="1 2">
    <name type="scientific">Stylosanthes scabra</name>
    <dbReference type="NCBI Taxonomy" id="79078"/>
    <lineage>
        <taxon>Eukaryota</taxon>
        <taxon>Viridiplantae</taxon>
        <taxon>Streptophyta</taxon>
        <taxon>Embryophyta</taxon>
        <taxon>Tracheophyta</taxon>
        <taxon>Spermatophyta</taxon>
        <taxon>Magnoliopsida</taxon>
        <taxon>eudicotyledons</taxon>
        <taxon>Gunneridae</taxon>
        <taxon>Pentapetalae</taxon>
        <taxon>rosids</taxon>
        <taxon>fabids</taxon>
        <taxon>Fabales</taxon>
        <taxon>Fabaceae</taxon>
        <taxon>Papilionoideae</taxon>
        <taxon>50 kb inversion clade</taxon>
        <taxon>dalbergioids sensu lato</taxon>
        <taxon>Dalbergieae</taxon>
        <taxon>Pterocarpus clade</taxon>
        <taxon>Stylosanthes</taxon>
    </lineage>
</organism>
<feature type="non-terminal residue" evidence="1">
    <location>
        <position position="97"/>
    </location>
</feature>
<proteinExistence type="predicted"/>
<gene>
    <name evidence="1" type="ORF">PIB30_109191</name>
</gene>
<feature type="non-terminal residue" evidence="1">
    <location>
        <position position="1"/>
    </location>
</feature>
<evidence type="ECO:0000313" key="2">
    <source>
        <dbReference type="Proteomes" id="UP001341840"/>
    </source>
</evidence>
<keyword evidence="2" id="KW-1185">Reference proteome</keyword>
<comment type="caution">
    <text evidence="1">The sequence shown here is derived from an EMBL/GenBank/DDBJ whole genome shotgun (WGS) entry which is preliminary data.</text>
</comment>
<accession>A0ABU6R007</accession>
<dbReference type="EMBL" id="JASCZI010005461">
    <property type="protein sequence ID" value="MED6117348.1"/>
    <property type="molecule type" value="Genomic_DNA"/>
</dbReference>
<name>A0ABU6R007_9FABA</name>
<dbReference type="Proteomes" id="UP001341840">
    <property type="component" value="Unassembled WGS sequence"/>
</dbReference>
<protein>
    <submittedName>
        <fullName evidence="1">Uncharacterized protein</fullName>
    </submittedName>
</protein>
<sequence length="97" mass="10745">AQKTMHMHGGSVIHAYAWTTLAASNSTRPRICVVESVIHAYAWEAASSHVPESRLAHSKRELSKGTFLRICVGLSSIGHRPTPHAYNYADQHPTHFN</sequence>
<reference evidence="1 2" key="1">
    <citation type="journal article" date="2023" name="Plants (Basel)">
        <title>Bridging the Gap: Combining Genomics and Transcriptomics Approaches to Understand Stylosanthes scabra, an Orphan Legume from the Brazilian Caatinga.</title>
        <authorList>
            <person name="Ferreira-Neto J.R.C."/>
            <person name="da Silva M.D."/>
            <person name="Binneck E."/>
            <person name="de Melo N.F."/>
            <person name="da Silva R.H."/>
            <person name="de Melo A.L.T.M."/>
            <person name="Pandolfi V."/>
            <person name="Bustamante F.O."/>
            <person name="Brasileiro-Vidal A.C."/>
            <person name="Benko-Iseppon A.M."/>
        </authorList>
    </citation>
    <scope>NUCLEOTIDE SEQUENCE [LARGE SCALE GENOMIC DNA]</scope>
    <source>
        <tissue evidence="1">Leaves</tissue>
    </source>
</reference>